<proteinExistence type="inferred from homology"/>
<dbReference type="OrthoDB" id="550577at2759"/>
<organism evidence="3 4">
    <name type="scientific">Ooceraea biroi</name>
    <name type="common">Clonal raider ant</name>
    <name type="synonym">Cerapachys biroi</name>
    <dbReference type="NCBI Taxonomy" id="2015173"/>
    <lineage>
        <taxon>Eukaryota</taxon>
        <taxon>Metazoa</taxon>
        <taxon>Ecdysozoa</taxon>
        <taxon>Arthropoda</taxon>
        <taxon>Hexapoda</taxon>
        <taxon>Insecta</taxon>
        <taxon>Pterygota</taxon>
        <taxon>Neoptera</taxon>
        <taxon>Endopterygota</taxon>
        <taxon>Hymenoptera</taxon>
        <taxon>Apocrita</taxon>
        <taxon>Aculeata</taxon>
        <taxon>Formicoidea</taxon>
        <taxon>Formicidae</taxon>
        <taxon>Dorylinae</taxon>
        <taxon>Ooceraea</taxon>
    </lineage>
</organism>
<dbReference type="GO" id="GO:0003824">
    <property type="term" value="F:catalytic activity"/>
    <property type="evidence" value="ECO:0007669"/>
    <property type="project" value="InterPro"/>
</dbReference>
<sequence length="102" mass="11014">MVQFRNLVNDEKLENWWSNGANQIAFSRGAKGFVAFTVEGDLRKRLTTGLPAGKYYDIITGGVVNGKCSGKSVVVDNDGSANIEILSSESEGVLALHIQARL</sequence>
<evidence type="ECO:0000313" key="4">
    <source>
        <dbReference type="Proteomes" id="UP000279307"/>
    </source>
</evidence>
<reference evidence="3 4" key="1">
    <citation type="journal article" date="2018" name="Genome Res.">
        <title>The genomic architecture and molecular evolution of ant odorant receptors.</title>
        <authorList>
            <person name="McKenzie S.K."/>
            <person name="Kronauer D.J.C."/>
        </authorList>
    </citation>
    <scope>NUCLEOTIDE SEQUENCE [LARGE SCALE GENOMIC DNA]</scope>
    <source>
        <strain evidence="3">Clonal line C1</strain>
    </source>
</reference>
<comment type="similarity">
    <text evidence="1">Belongs to the glycosyl hydrolase 13 family.</text>
</comment>
<evidence type="ECO:0000313" key="3">
    <source>
        <dbReference type="EMBL" id="RLU18782.1"/>
    </source>
</evidence>
<dbReference type="InterPro" id="IPR031319">
    <property type="entry name" value="A-amylase_C"/>
</dbReference>
<dbReference type="SMART" id="SM00632">
    <property type="entry name" value="Aamy_C"/>
    <property type="match status" value="1"/>
</dbReference>
<evidence type="ECO:0000259" key="2">
    <source>
        <dbReference type="SMART" id="SM00632"/>
    </source>
</evidence>
<dbReference type="EMBL" id="QOIP01000009">
    <property type="protein sequence ID" value="RLU18782.1"/>
    <property type="molecule type" value="Genomic_DNA"/>
</dbReference>
<feature type="domain" description="Alpha-amylase C-terminal" evidence="2">
    <location>
        <begin position="14"/>
        <end position="101"/>
    </location>
</feature>
<dbReference type="InterPro" id="IPR013780">
    <property type="entry name" value="Glyco_hydro_b"/>
</dbReference>
<dbReference type="GO" id="GO:0043169">
    <property type="term" value="F:cation binding"/>
    <property type="evidence" value="ECO:0007669"/>
    <property type="project" value="InterPro"/>
</dbReference>
<dbReference type="GO" id="GO:0005975">
    <property type="term" value="P:carbohydrate metabolic process"/>
    <property type="evidence" value="ECO:0007669"/>
    <property type="project" value="InterPro"/>
</dbReference>
<evidence type="ECO:0000256" key="1">
    <source>
        <dbReference type="ARBA" id="ARBA00008061"/>
    </source>
</evidence>
<dbReference type="InterPro" id="IPR006048">
    <property type="entry name" value="A-amylase/branching_C"/>
</dbReference>
<dbReference type="SUPFAM" id="SSF51011">
    <property type="entry name" value="Glycosyl hydrolase domain"/>
    <property type="match status" value="1"/>
</dbReference>
<accession>A0A3L8DF11</accession>
<dbReference type="Gene3D" id="2.60.40.1180">
    <property type="entry name" value="Golgi alpha-mannosidase II"/>
    <property type="match status" value="1"/>
</dbReference>
<name>A0A3L8DF11_OOCBI</name>
<protein>
    <recommendedName>
        <fullName evidence="2">Alpha-amylase C-terminal domain-containing protein</fullName>
    </recommendedName>
</protein>
<gene>
    <name evidence="3" type="ORF">DMN91_009139</name>
</gene>
<dbReference type="AlphaFoldDB" id="A0A3L8DF11"/>
<dbReference type="Proteomes" id="UP000279307">
    <property type="component" value="Chromosome 9"/>
</dbReference>
<dbReference type="Pfam" id="PF02806">
    <property type="entry name" value="Alpha-amylase_C"/>
    <property type="match status" value="1"/>
</dbReference>
<comment type="caution">
    <text evidence="3">The sequence shown here is derived from an EMBL/GenBank/DDBJ whole genome shotgun (WGS) entry which is preliminary data.</text>
</comment>